<keyword evidence="2" id="KW-1185">Reference proteome</keyword>
<dbReference type="Proteomes" id="UP001165124">
    <property type="component" value="Unassembled WGS sequence"/>
</dbReference>
<evidence type="ECO:0000313" key="1">
    <source>
        <dbReference type="EMBL" id="GLW62561.1"/>
    </source>
</evidence>
<name>A0A9W6PSS9_9ACTN</name>
<dbReference type="AlphaFoldDB" id="A0A9W6PSS9"/>
<dbReference type="RefSeq" id="WP_067916443.1">
    <property type="nucleotide sequence ID" value="NZ_BSRZ01000001.1"/>
</dbReference>
<reference evidence="1" key="1">
    <citation type="submission" date="2023-02" db="EMBL/GenBank/DDBJ databases">
        <title>Actinomadura rubrobrunea NBRC 14622.</title>
        <authorList>
            <person name="Ichikawa N."/>
            <person name="Sato H."/>
            <person name="Tonouchi N."/>
        </authorList>
    </citation>
    <scope>NUCLEOTIDE SEQUENCE</scope>
    <source>
        <strain evidence="1">NBRC 14622</strain>
    </source>
</reference>
<evidence type="ECO:0008006" key="3">
    <source>
        <dbReference type="Google" id="ProtNLM"/>
    </source>
</evidence>
<organism evidence="1 2">
    <name type="scientific">Actinomadura rubrobrunea</name>
    <dbReference type="NCBI Taxonomy" id="115335"/>
    <lineage>
        <taxon>Bacteria</taxon>
        <taxon>Bacillati</taxon>
        <taxon>Actinomycetota</taxon>
        <taxon>Actinomycetes</taxon>
        <taxon>Streptosporangiales</taxon>
        <taxon>Thermomonosporaceae</taxon>
        <taxon>Actinomadura</taxon>
    </lineage>
</organism>
<sequence length="72" mass="7647">MQGTVRTFDPETRSGSVLLDDGTELAFDGAAFEAGGLRMLRFGQRVNLATDGDRITVVTLSTFPLPDAGRAS</sequence>
<protein>
    <recommendedName>
        <fullName evidence="3">Cold-shock protein</fullName>
    </recommendedName>
</protein>
<evidence type="ECO:0000313" key="2">
    <source>
        <dbReference type="Proteomes" id="UP001165124"/>
    </source>
</evidence>
<comment type="caution">
    <text evidence="1">The sequence shown here is derived from an EMBL/GenBank/DDBJ whole genome shotgun (WGS) entry which is preliminary data.</text>
</comment>
<dbReference type="EMBL" id="BSRZ01000001">
    <property type="protein sequence ID" value="GLW62561.1"/>
    <property type="molecule type" value="Genomic_DNA"/>
</dbReference>
<accession>A0A9W6PSS9</accession>
<proteinExistence type="predicted"/>
<gene>
    <name evidence="1" type="ORF">Arub01_08050</name>
</gene>